<accession>A0A9W7TBA1</accession>
<comment type="caution">
    <text evidence="3">The sequence shown here is derived from an EMBL/GenBank/DDBJ whole genome shotgun (WGS) entry which is preliminary data.</text>
</comment>
<reference evidence="3" key="1">
    <citation type="submission" date="2021-02" db="EMBL/GenBank/DDBJ databases">
        <title>Comparative genomics reveals that relaxation of natural selection precedes convergent phenotypic evolution of cavefish.</title>
        <authorList>
            <person name="Peng Z."/>
        </authorList>
    </citation>
    <scope>NUCLEOTIDE SEQUENCE</scope>
    <source>
        <tissue evidence="3">Muscle</tissue>
    </source>
</reference>
<dbReference type="Pfam" id="PF15084">
    <property type="entry name" value="DUF4550"/>
    <property type="match status" value="1"/>
</dbReference>
<feature type="domain" description="DUF4550" evidence="2">
    <location>
        <begin position="36"/>
        <end position="129"/>
    </location>
</feature>
<gene>
    <name evidence="3" type="ORF">IRJ41_013691</name>
</gene>
<dbReference type="PANTHER" id="PTHR33667">
    <property type="entry name" value="SI:DKEY-57N24.6"/>
    <property type="match status" value="1"/>
</dbReference>
<organism evidence="3 4">
    <name type="scientific">Triplophysa rosa</name>
    <name type="common">Cave loach</name>
    <dbReference type="NCBI Taxonomy" id="992332"/>
    <lineage>
        <taxon>Eukaryota</taxon>
        <taxon>Metazoa</taxon>
        <taxon>Chordata</taxon>
        <taxon>Craniata</taxon>
        <taxon>Vertebrata</taxon>
        <taxon>Euteleostomi</taxon>
        <taxon>Actinopterygii</taxon>
        <taxon>Neopterygii</taxon>
        <taxon>Teleostei</taxon>
        <taxon>Ostariophysi</taxon>
        <taxon>Cypriniformes</taxon>
        <taxon>Nemacheilidae</taxon>
        <taxon>Triplophysa</taxon>
    </lineage>
</organism>
<evidence type="ECO:0000313" key="3">
    <source>
        <dbReference type="EMBL" id="KAI7795283.1"/>
    </source>
</evidence>
<dbReference type="InterPro" id="IPR027876">
    <property type="entry name" value="DUF4550"/>
</dbReference>
<feature type="region of interest" description="Disordered" evidence="1">
    <location>
        <begin position="1"/>
        <end position="27"/>
    </location>
</feature>
<proteinExistence type="predicted"/>
<name>A0A9W7TBA1_TRIRA</name>
<evidence type="ECO:0000313" key="4">
    <source>
        <dbReference type="Proteomes" id="UP001059041"/>
    </source>
</evidence>
<dbReference type="AlphaFoldDB" id="A0A9W7TBA1"/>
<evidence type="ECO:0000259" key="2">
    <source>
        <dbReference type="Pfam" id="PF15084"/>
    </source>
</evidence>
<evidence type="ECO:0000256" key="1">
    <source>
        <dbReference type="SAM" id="MobiDB-lite"/>
    </source>
</evidence>
<dbReference type="EMBL" id="JAFHDT010000020">
    <property type="protein sequence ID" value="KAI7795283.1"/>
    <property type="molecule type" value="Genomic_DNA"/>
</dbReference>
<dbReference type="PANTHER" id="PTHR33667:SF7">
    <property type="entry name" value="RIKEN CDNA 1810020O05 GENE"/>
    <property type="match status" value="1"/>
</dbReference>
<protein>
    <recommendedName>
        <fullName evidence="2">DUF4550 domain-containing protein</fullName>
    </recommendedName>
</protein>
<keyword evidence="4" id="KW-1185">Reference proteome</keyword>
<sequence length="922" mass="105707">MSLEDAESLSVSEKKKKGQKKEPSNEVVEAPRAEGYYCIEYNMFPDVAEPTKVDLVMFGSAAKVYMTNETKVLKPWQEGNQVWVGWSQTFKRNVTKELLIKMASHKITVKVWDSKDKISFRARNDRPKAFRLPQERSGEDPDEMVGIKKMVYKLRAIYEKENQRTSMKHHTEKNKEARKMLFQKPTVEFLDVAQPKEAASLELNLVSLLAGSMTLTDCLEHCSGGVNEGFLNITLDQPLMSKELKAELNPLVITILSALSLPSSPVPFHILKEKCLSVYCQYKFHNMPLYRTKGHDHSPDIYFKDMNVIFTGLLSTGQLCEFLRCPPLEIEVHDRDRKLEKPYRPPAVFDPSNFRLDSVDLGITKRTHDPYGIAKLDLSDLLTGCRYLKTKLPIGCTNFAIDELETTTFQRSSFEVPLDTPMPVGHYIQADSYLKVQVEIAYPINPGSAKSEDCPFGRIIYIFKYSNAPVLAKLTSEILQVNSEAFQLDCYPEETIERVLSGHKMSAKDRENKTRNVLTGFHMMDKARHLFVLEGLQDQAVKRLWTQVPMKLDGDEEEQVTVLYNSDLSFSEQLYDTLDVGLSPIYLLKPLETIMGEPLLFIRNMVPYGCLEAIKRISHLCHTKKLSEVVHHNLFPSADMVLSLSKQFGLVLGRGQLKLVMETPKPQDIPDDHNIKKRIHTPLDNVNKEYFQWKQQQGNNMKDIIQANIEDVHRASTELQKSKPIMLVDNVDDGQPGQHSPNVQSMDSAQRNKLLLRDMVNIPLCIPFTYPGFKSSVESNQHPKLPDDARIDELRKPWRENILHGSTLKPTLSRSRLPWIQRHQDFELYSMPQFAFGPEFPMSIHLAGESLHEEQLEAAHAQYNRWMSKMLLDETAKASRRFPEFICHTKRADLDKLEDILKDKPMKYSLRRPGMILKVANP</sequence>
<dbReference type="Proteomes" id="UP001059041">
    <property type="component" value="Linkage Group LG20"/>
</dbReference>